<comment type="caution">
    <text evidence="1">The sequence shown here is derived from an EMBL/GenBank/DDBJ whole genome shotgun (WGS) entry which is preliminary data.</text>
</comment>
<evidence type="ECO:0000313" key="2">
    <source>
        <dbReference type="Proteomes" id="UP000298216"/>
    </source>
</evidence>
<sequence>MPEPGCHALASTASTESAKDARDLILRILLVRRISRWCEVSESAVHQWLHRGTEQAPVPVARVPVIAGNAAAEGLDFDVGLLWPAMAGTPAAAFKTIVANAVREPAQ</sequence>
<evidence type="ECO:0000313" key="1">
    <source>
        <dbReference type="EMBL" id="TFW14445.1"/>
    </source>
</evidence>
<dbReference type="EMBL" id="SPVH01000002">
    <property type="protein sequence ID" value="TFW14445.1"/>
    <property type="molecule type" value="Genomic_DNA"/>
</dbReference>
<gene>
    <name evidence="1" type="ORF">EGY25_04430</name>
</gene>
<dbReference type="AlphaFoldDB" id="A0A4Y9S3H2"/>
<accession>A0A4Y9S3H2</accession>
<organism evidence="1 2">
    <name type="scientific">Brevundimonas intermedia</name>
    <dbReference type="NCBI Taxonomy" id="74315"/>
    <lineage>
        <taxon>Bacteria</taxon>
        <taxon>Pseudomonadati</taxon>
        <taxon>Pseudomonadota</taxon>
        <taxon>Alphaproteobacteria</taxon>
        <taxon>Caulobacterales</taxon>
        <taxon>Caulobacteraceae</taxon>
        <taxon>Brevundimonas</taxon>
    </lineage>
</organism>
<keyword evidence="2" id="KW-1185">Reference proteome</keyword>
<name>A0A4Y9S3H2_9CAUL</name>
<dbReference type="RefSeq" id="WP_135193830.1">
    <property type="nucleotide sequence ID" value="NZ_SPVH01000002.1"/>
</dbReference>
<dbReference type="Proteomes" id="UP000298216">
    <property type="component" value="Unassembled WGS sequence"/>
</dbReference>
<protein>
    <submittedName>
        <fullName evidence="1">Uncharacterized protein</fullName>
    </submittedName>
</protein>
<reference evidence="1 2" key="1">
    <citation type="submission" date="2019-03" db="EMBL/GenBank/DDBJ databases">
        <title>Draft genome of Brevundimonas sp. a heavy metal resistant soil bacteria.</title>
        <authorList>
            <person name="Soto J."/>
        </authorList>
    </citation>
    <scope>NUCLEOTIDE SEQUENCE [LARGE SCALE GENOMIC DNA]</scope>
    <source>
        <strain evidence="1 2">B-10</strain>
    </source>
</reference>
<proteinExistence type="predicted"/>